<comment type="caution">
    <text evidence="1">The sequence shown here is derived from an EMBL/GenBank/DDBJ whole genome shotgun (WGS) entry which is preliminary data.</text>
</comment>
<dbReference type="Proteomes" id="UP000181790">
    <property type="component" value="Unassembled WGS sequence"/>
</dbReference>
<organism evidence="1 2">
    <name type="scientific">Arsenicibacter rosenii</name>
    <dbReference type="NCBI Taxonomy" id="1750698"/>
    <lineage>
        <taxon>Bacteria</taxon>
        <taxon>Pseudomonadati</taxon>
        <taxon>Bacteroidota</taxon>
        <taxon>Cytophagia</taxon>
        <taxon>Cytophagales</taxon>
        <taxon>Spirosomataceae</taxon>
        <taxon>Arsenicibacter</taxon>
    </lineage>
</organism>
<proteinExistence type="predicted"/>
<protein>
    <submittedName>
        <fullName evidence="1">Uncharacterized protein</fullName>
    </submittedName>
</protein>
<gene>
    <name evidence="1" type="ORF">BLX24_10740</name>
</gene>
<accession>A0A1S2VL19</accession>
<evidence type="ECO:0000313" key="2">
    <source>
        <dbReference type="Proteomes" id="UP000181790"/>
    </source>
</evidence>
<evidence type="ECO:0000313" key="1">
    <source>
        <dbReference type="EMBL" id="OIN59439.1"/>
    </source>
</evidence>
<sequence>MRLWRLAGKRCNVYASGVGYHSPVQVRMINTGDHCRFCPESPPVYFSSIYFFTLIPCTQAYCTLLYTGR</sequence>
<dbReference type="AlphaFoldDB" id="A0A1S2VL19"/>
<keyword evidence="2" id="KW-1185">Reference proteome</keyword>
<dbReference type="EMBL" id="MORL01000004">
    <property type="protein sequence ID" value="OIN59439.1"/>
    <property type="molecule type" value="Genomic_DNA"/>
</dbReference>
<name>A0A1S2VL19_9BACT</name>
<reference evidence="1 2" key="1">
    <citation type="submission" date="2016-10" db="EMBL/GenBank/DDBJ databases">
        <title>Arsenicibacter rosenii gen. nov., sp. nov., an efficient arsenic-methylating bacterium isolated from an arsenic-contaminated paddy soil.</title>
        <authorList>
            <person name="Huang K."/>
        </authorList>
    </citation>
    <scope>NUCLEOTIDE SEQUENCE [LARGE SCALE GENOMIC DNA]</scope>
    <source>
        <strain evidence="1 2">SM-1</strain>
    </source>
</reference>